<feature type="compositionally biased region" description="Polar residues" evidence="2">
    <location>
        <begin position="142"/>
        <end position="157"/>
    </location>
</feature>
<feature type="non-terminal residue" evidence="3">
    <location>
        <position position="1"/>
    </location>
</feature>
<dbReference type="EMBL" id="JABMIG020000043">
    <property type="protein sequence ID" value="KAL3798801.1"/>
    <property type="molecule type" value="Genomic_DNA"/>
</dbReference>
<evidence type="ECO:0000256" key="2">
    <source>
        <dbReference type="SAM" id="MobiDB-lite"/>
    </source>
</evidence>
<comment type="caution">
    <text evidence="3">The sequence shown here is derived from an EMBL/GenBank/DDBJ whole genome shotgun (WGS) entry which is preliminary data.</text>
</comment>
<sequence length="695" mass="77739">KATPRSTLAFSHRIFLHSLDYTATYSTMSFTVNDKTSEMSLDESRLSVEECKDDDAAKGDHTNEGDEEMGGCHGVGDTQPEDCSGGEAKEDRVISKDIQDENSNSFRNTAPFASSQDDSGTLHVKDEGRNDNDPDEVDKPFSNDSWNRGQSSKAVESTMDITKQLNSKQYEFIKTCSRVKVLISTALRAVADGFAMNAASGMKRECRDEQDEEESNKKSRGYRLVHAEDLARGKTKECITLRRKIQDLESQIQVLQQENYASLQTATQLQSKVDRTLAALQIASKSNAHARAEADAAQAKADSLYRQVNDFHSLVEELRRGMEAVRSEHDDVASAARSVERRLIQVESELARATKVKVQAEEERDGLMARAEEAERKARALTDKVEDNEHEIRCLKKDIAEMEGLDKNRTNRTIRIENEVDAARGMLLEATSAAAEAESTVTSLNNVIEELRRENEMLHTKMNDSRDSLCKERTKQNEALIATEKEVQKWKLKCEEEQELSRTLKMDKTTAEKQLEQMKTRMAHLERRMNDIGGDDSSRLETPLPCSSTAVTPTTSSLGLINSFGAKDSSVDSEARTQLTYVSKLPMRQTSKSQYDTATRQLNNASSTAFSSEKENHFHDTATISRTKQSSHDMSSFVKRKVTKSNKCCLCNQDAVGMMKNCQCDKINCDKRAHMTCIAKRNSNKSISASAVLCD</sequence>
<evidence type="ECO:0000313" key="4">
    <source>
        <dbReference type="Proteomes" id="UP001516023"/>
    </source>
</evidence>
<dbReference type="Proteomes" id="UP001516023">
    <property type="component" value="Unassembled WGS sequence"/>
</dbReference>
<keyword evidence="1" id="KW-0175">Coiled coil</keyword>
<feature type="compositionally biased region" description="Basic and acidic residues" evidence="2">
    <location>
        <begin position="42"/>
        <end position="64"/>
    </location>
</feature>
<feature type="compositionally biased region" description="Polar residues" evidence="2">
    <location>
        <begin position="101"/>
        <end position="119"/>
    </location>
</feature>
<feature type="coiled-coil region" evidence="1">
    <location>
        <begin position="231"/>
        <end position="258"/>
    </location>
</feature>
<feature type="coiled-coil region" evidence="1">
    <location>
        <begin position="434"/>
        <end position="535"/>
    </location>
</feature>
<evidence type="ECO:0000313" key="3">
    <source>
        <dbReference type="EMBL" id="KAL3798801.1"/>
    </source>
</evidence>
<dbReference type="AlphaFoldDB" id="A0ABD3QH09"/>
<gene>
    <name evidence="3" type="ORF">HJC23_004589</name>
</gene>
<feature type="compositionally biased region" description="Basic and acidic residues" evidence="2">
    <location>
        <begin position="87"/>
        <end position="99"/>
    </location>
</feature>
<protein>
    <submittedName>
        <fullName evidence="3">Uncharacterized protein</fullName>
    </submittedName>
</protein>
<feature type="compositionally biased region" description="Basic and acidic residues" evidence="2">
    <location>
        <begin position="123"/>
        <end position="141"/>
    </location>
</feature>
<organism evidence="3 4">
    <name type="scientific">Cyclotella cryptica</name>
    <dbReference type="NCBI Taxonomy" id="29204"/>
    <lineage>
        <taxon>Eukaryota</taxon>
        <taxon>Sar</taxon>
        <taxon>Stramenopiles</taxon>
        <taxon>Ochrophyta</taxon>
        <taxon>Bacillariophyta</taxon>
        <taxon>Coscinodiscophyceae</taxon>
        <taxon>Thalassiosirophycidae</taxon>
        <taxon>Stephanodiscales</taxon>
        <taxon>Stephanodiscaceae</taxon>
        <taxon>Cyclotella</taxon>
    </lineage>
</organism>
<keyword evidence="4" id="KW-1185">Reference proteome</keyword>
<dbReference type="SUPFAM" id="SSF57997">
    <property type="entry name" value="Tropomyosin"/>
    <property type="match status" value="1"/>
</dbReference>
<evidence type="ECO:0000256" key="1">
    <source>
        <dbReference type="SAM" id="Coils"/>
    </source>
</evidence>
<proteinExistence type="predicted"/>
<feature type="region of interest" description="Disordered" evidence="2">
    <location>
        <begin position="37"/>
        <end position="157"/>
    </location>
</feature>
<feature type="coiled-coil region" evidence="1">
    <location>
        <begin position="336"/>
        <end position="405"/>
    </location>
</feature>
<reference evidence="3 4" key="1">
    <citation type="journal article" date="2020" name="G3 (Bethesda)">
        <title>Improved Reference Genome for Cyclotella cryptica CCMP332, a Model for Cell Wall Morphogenesis, Salinity Adaptation, and Lipid Production in Diatoms (Bacillariophyta).</title>
        <authorList>
            <person name="Roberts W.R."/>
            <person name="Downey K.M."/>
            <person name="Ruck E.C."/>
            <person name="Traller J.C."/>
            <person name="Alverson A.J."/>
        </authorList>
    </citation>
    <scope>NUCLEOTIDE SEQUENCE [LARGE SCALE GENOMIC DNA]</scope>
    <source>
        <strain evidence="3 4">CCMP332</strain>
    </source>
</reference>
<accession>A0ABD3QH09</accession>
<name>A0ABD3QH09_9STRA</name>